<dbReference type="RefSeq" id="XP_056768097.1">
    <property type="nucleotide sequence ID" value="XM_056907370.1"/>
</dbReference>
<dbReference type="GeneID" id="81597613"/>
<organism evidence="1 2">
    <name type="scientific">Penicillium daleae</name>
    <dbReference type="NCBI Taxonomy" id="63821"/>
    <lineage>
        <taxon>Eukaryota</taxon>
        <taxon>Fungi</taxon>
        <taxon>Dikarya</taxon>
        <taxon>Ascomycota</taxon>
        <taxon>Pezizomycotina</taxon>
        <taxon>Eurotiomycetes</taxon>
        <taxon>Eurotiomycetidae</taxon>
        <taxon>Eurotiales</taxon>
        <taxon>Aspergillaceae</taxon>
        <taxon>Penicillium</taxon>
    </lineage>
</organism>
<keyword evidence="2" id="KW-1185">Reference proteome</keyword>
<reference evidence="1" key="2">
    <citation type="journal article" date="2023" name="IMA Fungus">
        <title>Comparative genomic study of the Penicillium genus elucidates a diverse pangenome and 15 lateral gene transfer events.</title>
        <authorList>
            <person name="Petersen C."/>
            <person name="Sorensen T."/>
            <person name="Nielsen M.R."/>
            <person name="Sondergaard T.E."/>
            <person name="Sorensen J.L."/>
            <person name="Fitzpatrick D.A."/>
            <person name="Frisvad J.C."/>
            <person name="Nielsen K.L."/>
        </authorList>
    </citation>
    <scope>NUCLEOTIDE SEQUENCE</scope>
    <source>
        <strain evidence="1">IBT 16125</strain>
    </source>
</reference>
<dbReference type="EMBL" id="JAPVEA010000004">
    <property type="protein sequence ID" value="KAJ5455724.1"/>
    <property type="molecule type" value="Genomic_DNA"/>
</dbReference>
<gene>
    <name evidence="1" type="ORF">N7458_003988</name>
</gene>
<sequence>MSLFNSIPAALHSYRLVYDFCFHGLESVLLLIARYTAFKALYVQKGSTIQAELQRRLTNLYARILTFLAYGI</sequence>
<comment type="caution">
    <text evidence="1">The sequence shown here is derived from an EMBL/GenBank/DDBJ whole genome shotgun (WGS) entry which is preliminary data.</text>
</comment>
<protein>
    <submittedName>
        <fullName evidence="1">Uncharacterized protein</fullName>
    </submittedName>
</protein>
<reference evidence="1" key="1">
    <citation type="submission" date="2022-12" db="EMBL/GenBank/DDBJ databases">
        <authorList>
            <person name="Petersen C."/>
        </authorList>
    </citation>
    <scope>NUCLEOTIDE SEQUENCE</scope>
    <source>
        <strain evidence="1">IBT 16125</strain>
    </source>
</reference>
<accession>A0AAD6G469</accession>
<proteinExistence type="predicted"/>
<dbReference type="AlphaFoldDB" id="A0AAD6G469"/>
<evidence type="ECO:0000313" key="1">
    <source>
        <dbReference type="EMBL" id="KAJ5455724.1"/>
    </source>
</evidence>
<dbReference type="Proteomes" id="UP001213681">
    <property type="component" value="Unassembled WGS sequence"/>
</dbReference>
<evidence type="ECO:0000313" key="2">
    <source>
        <dbReference type="Proteomes" id="UP001213681"/>
    </source>
</evidence>
<name>A0AAD6G469_9EURO</name>